<keyword evidence="3" id="KW-0804">Transcription</keyword>
<feature type="transmembrane region" description="Helical" evidence="4">
    <location>
        <begin position="6"/>
        <end position="28"/>
    </location>
</feature>
<keyword evidence="4" id="KW-0472">Membrane</keyword>
<keyword evidence="7" id="KW-1185">Reference proteome</keyword>
<evidence type="ECO:0000256" key="3">
    <source>
        <dbReference type="ARBA" id="ARBA00023163"/>
    </source>
</evidence>
<feature type="transmembrane region" description="Helical" evidence="4">
    <location>
        <begin position="217"/>
        <end position="236"/>
    </location>
</feature>
<feature type="transmembrane region" description="Helical" evidence="4">
    <location>
        <begin position="71"/>
        <end position="88"/>
    </location>
</feature>
<protein>
    <submittedName>
        <fullName evidence="6">Helix-turn-helix transcriptional regulator</fullName>
    </submittedName>
</protein>
<keyword evidence="4" id="KW-1133">Transmembrane helix</keyword>
<proteinExistence type="predicted"/>
<feature type="transmembrane region" description="Helical" evidence="4">
    <location>
        <begin position="40"/>
        <end position="59"/>
    </location>
</feature>
<dbReference type="EMBL" id="VTWS01000005">
    <property type="protein sequence ID" value="KAA9349608.1"/>
    <property type="molecule type" value="Genomic_DNA"/>
</dbReference>
<dbReference type="PROSITE" id="PS01124">
    <property type="entry name" value="HTH_ARAC_FAMILY_2"/>
    <property type="match status" value="1"/>
</dbReference>
<evidence type="ECO:0000256" key="4">
    <source>
        <dbReference type="SAM" id="Phobius"/>
    </source>
</evidence>
<dbReference type="RefSeq" id="WP_150878849.1">
    <property type="nucleotide sequence ID" value="NZ_VTWS01000005.1"/>
</dbReference>
<dbReference type="GO" id="GO:0003700">
    <property type="term" value="F:DNA-binding transcription factor activity"/>
    <property type="evidence" value="ECO:0007669"/>
    <property type="project" value="InterPro"/>
</dbReference>
<dbReference type="AlphaFoldDB" id="A0A5N1JB78"/>
<evidence type="ECO:0000259" key="5">
    <source>
        <dbReference type="PROSITE" id="PS01124"/>
    </source>
</evidence>
<dbReference type="InterPro" id="IPR009057">
    <property type="entry name" value="Homeodomain-like_sf"/>
</dbReference>
<feature type="domain" description="HTH araC/xylS-type" evidence="5">
    <location>
        <begin position="274"/>
        <end position="378"/>
    </location>
</feature>
<dbReference type="PANTHER" id="PTHR43280">
    <property type="entry name" value="ARAC-FAMILY TRANSCRIPTIONAL REGULATOR"/>
    <property type="match status" value="1"/>
</dbReference>
<dbReference type="SUPFAM" id="SSF46689">
    <property type="entry name" value="Homeodomain-like"/>
    <property type="match status" value="1"/>
</dbReference>
<name>A0A5N1JB78_9BACT</name>
<dbReference type="InterPro" id="IPR018060">
    <property type="entry name" value="HTH_AraC"/>
</dbReference>
<evidence type="ECO:0000313" key="6">
    <source>
        <dbReference type="EMBL" id="KAA9349608.1"/>
    </source>
</evidence>
<dbReference type="Proteomes" id="UP000326344">
    <property type="component" value="Unassembled WGS sequence"/>
</dbReference>
<organism evidence="6 7">
    <name type="scientific">Larkinella humicola</name>
    <dbReference type="NCBI Taxonomy" id="2607654"/>
    <lineage>
        <taxon>Bacteria</taxon>
        <taxon>Pseudomonadati</taxon>
        <taxon>Bacteroidota</taxon>
        <taxon>Cytophagia</taxon>
        <taxon>Cytophagales</taxon>
        <taxon>Spirosomataceae</taxon>
        <taxon>Larkinella</taxon>
    </lineage>
</organism>
<dbReference type="SMART" id="SM00342">
    <property type="entry name" value="HTH_ARAC"/>
    <property type="match status" value="1"/>
</dbReference>
<keyword evidence="1" id="KW-0805">Transcription regulation</keyword>
<dbReference type="Pfam" id="PF12833">
    <property type="entry name" value="HTH_18"/>
    <property type="match status" value="1"/>
</dbReference>
<reference evidence="6 7" key="1">
    <citation type="submission" date="2019-09" db="EMBL/GenBank/DDBJ databases">
        <title>Genome Sequence of Larkinella sp MA1.</title>
        <authorList>
            <person name="Srinivasan S."/>
        </authorList>
    </citation>
    <scope>NUCLEOTIDE SEQUENCE [LARGE SCALE GENOMIC DNA]</scope>
    <source>
        <strain evidence="6 7">MA1</strain>
    </source>
</reference>
<dbReference type="GO" id="GO:0043565">
    <property type="term" value="F:sequence-specific DNA binding"/>
    <property type="evidence" value="ECO:0007669"/>
    <property type="project" value="InterPro"/>
</dbReference>
<sequence length="380" mass="44286">MNFYFSAYSTPLLFGFIQGWIYAVLLWIRGWRAERLSDYLLGWVLVALCFNIWIYMLGFGGIEILWKELNFFPRTLSFLLPPLYYFYLRSQFDGMFRLRWSDWPHALPFGLDALYHLIVFGRGSDFVKAWEADVHNPYHVDDLTFLANTGQHMLYLYWSFQLYRHYRTWIGTQYSDTDTLSFRWFRNFLLALALMVTIDFSMTVLDLWLNLSFWQDWWNNLAGVVLIYYVSITGYGQRQPSRPLAFVESAPALPDLVPAEPQKPVSAELAEVYQRLLTLMHTEKPYLDAELSLADLARRMKLNATILSQTINSEGGKNFNDFINAYRIDEFKRAVLLPANAHLSLLGVALDCGFNSKATFNRAFKKLTDQSPGEYVAANR</sequence>
<dbReference type="Gene3D" id="1.10.10.60">
    <property type="entry name" value="Homeodomain-like"/>
    <property type="match status" value="2"/>
</dbReference>
<accession>A0A5N1JB78</accession>
<comment type="caution">
    <text evidence="6">The sequence shown here is derived from an EMBL/GenBank/DDBJ whole genome shotgun (WGS) entry which is preliminary data.</text>
</comment>
<evidence type="ECO:0000256" key="1">
    <source>
        <dbReference type="ARBA" id="ARBA00023015"/>
    </source>
</evidence>
<keyword evidence="2" id="KW-0238">DNA-binding</keyword>
<evidence type="ECO:0000256" key="2">
    <source>
        <dbReference type="ARBA" id="ARBA00023125"/>
    </source>
</evidence>
<feature type="transmembrane region" description="Helical" evidence="4">
    <location>
        <begin position="188"/>
        <end position="211"/>
    </location>
</feature>
<keyword evidence="4" id="KW-0812">Transmembrane</keyword>
<gene>
    <name evidence="6" type="ORF">F0P93_19280</name>
</gene>
<dbReference type="PANTHER" id="PTHR43280:SF29">
    <property type="entry name" value="ARAC-FAMILY TRANSCRIPTIONAL REGULATOR"/>
    <property type="match status" value="1"/>
</dbReference>
<evidence type="ECO:0000313" key="7">
    <source>
        <dbReference type="Proteomes" id="UP000326344"/>
    </source>
</evidence>